<dbReference type="InterPro" id="IPR036640">
    <property type="entry name" value="ABC1_TM_sf"/>
</dbReference>
<evidence type="ECO:0000256" key="6">
    <source>
        <dbReference type="ARBA" id="ARBA00023136"/>
    </source>
</evidence>
<dbReference type="OrthoDB" id="9760920at2"/>
<evidence type="ECO:0000259" key="8">
    <source>
        <dbReference type="PROSITE" id="PS50893"/>
    </source>
</evidence>
<dbReference type="PROSITE" id="PS50929">
    <property type="entry name" value="ABC_TM1F"/>
    <property type="match status" value="1"/>
</dbReference>
<accession>A0A2M9G5S5</accession>
<evidence type="ECO:0000256" key="1">
    <source>
        <dbReference type="ARBA" id="ARBA00004651"/>
    </source>
</evidence>
<dbReference type="InterPro" id="IPR027417">
    <property type="entry name" value="P-loop_NTPase"/>
</dbReference>
<feature type="transmembrane region" description="Helical" evidence="7">
    <location>
        <begin position="150"/>
        <end position="170"/>
    </location>
</feature>
<dbReference type="Pfam" id="PF00005">
    <property type="entry name" value="ABC_tran"/>
    <property type="match status" value="2"/>
</dbReference>
<dbReference type="PANTHER" id="PTHR43394:SF1">
    <property type="entry name" value="ATP-BINDING CASSETTE SUB-FAMILY B MEMBER 10, MITOCHONDRIAL"/>
    <property type="match status" value="1"/>
</dbReference>
<dbReference type="SUPFAM" id="SSF90123">
    <property type="entry name" value="ABC transporter transmembrane region"/>
    <property type="match status" value="1"/>
</dbReference>
<dbReference type="SUPFAM" id="SSF52540">
    <property type="entry name" value="P-loop containing nucleoside triphosphate hydrolases"/>
    <property type="match status" value="1"/>
</dbReference>
<evidence type="ECO:0000256" key="7">
    <source>
        <dbReference type="SAM" id="Phobius"/>
    </source>
</evidence>
<keyword evidence="2 7" id="KW-0812">Transmembrane</keyword>
<keyword evidence="3" id="KW-0547">Nucleotide-binding</keyword>
<dbReference type="GO" id="GO:0016887">
    <property type="term" value="F:ATP hydrolysis activity"/>
    <property type="evidence" value="ECO:0007669"/>
    <property type="project" value="InterPro"/>
</dbReference>
<feature type="transmembrane region" description="Helical" evidence="7">
    <location>
        <begin position="246"/>
        <end position="270"/>
    </location>
</feature>
<dbReference type="SMART" id="SM00382">
    <property type="entry name" value="AAA"/>
    <property type="match status" value="1"/>
</dbReference>
<dbReference type="PANTHER" id="PTHR43394">
    <property type="entry name" value="ATP-DEPENDENT PERMEASE MDL1, MITOCHONDRIAL"/>
    <property type="match status" value="1"/>
</dbReference>
<evidence type="ECO:0000256" key="5">
    <source>
        <dbReference type="ARBA" id="ARBA00022989"/>
    </source>
</evidence>
<keyword evidence="5 7" id="KW-1133">Transmembrane helix</keyword>
<evidence type="ECO:0000259" key="9">
    <source>
        <dbReference type="PROSITE" id="PS50929"/>
    </source>
</evidence>
<dbReference type="Pfam" id="PF00664">
    <property type="entry name" value="ABC_membrane"/>
    <property type="match status" value="1"/>
</dbReference>
<sequence>MRIPDTPQIFAGLCQIVARTVNDQIVGCHRLWVPVRSTNVAWRAWPGGVRMRATQPASEGKRMERNVFSFILKYSYKQQIVLVAMAVINMPLTLLGYTLVENIVNEGIQGFRKVEREVTNAAGEVATKTEKVPIDFPEAVFGIGPEFDQVTFLFILVGVFLANILLLQGIKYALNVYRGVTAERMLRRLRYNLFNRILRFPRRTFRKVSQGELISMITAEVEPLGGFVGECFSLPVMQGGIMLMSLGYMLIADWKLALAAVALYPLQFYIIPKLQKRVNMMGKERVRRVRKLSEKIGESVTGVTEIHANDTSNLELANFSHHLHGIYTVRLQIYIWKFVIKFVNNFIQQLGPVMFYSIGGYLVIIGDLDLGTLFAAISAHKEIGAPWKELLGYYQRQADARIKYDQVVEQFQPAGLMAADRLMEEPETVPHLRGDMKLSGVTLTDEQNNNLIDGLSATTALTKRIALVGGGGSGREELLQLLARLEDPDRGTIAYGEHDLSTLPEAVTGRRISFVDGAPVIFNMKLGDNLFYGLRHRPRSEDAYEGEEKTEHERYLREARASGNLDYDPAADWTDYDAAGASDLASLRAEGIESLKVVGLDEDIYQFGLRGRIDPDKQPDVAEGILKARAALEDRMSDPEVAALIERYDPETYNTNATVAENLLFGTPVGDTFDVKNLAEHEYIREVLRKVDMEREMIAMGYQAAATMVELFSDLPPDHELFQQFSFISADDLPEYQALLAQYSKEQIDDMREEEKLRLMSLPFKLIPARHRLGIISEPVRERILQARKAFAENLPDDLTGSVDFFHPDEYNAAANILDNILFGKIAYGQAQAQERVGALIRQLMAELEIVDTVAEVGLEYDAGIGGSRLSASQRQRLALARAVVKRPDVMILSEATASLDSNSQARILDGLLRRFEGGGLIWGVHRAAMAERFDHVIVVKGGKVVESGSYEELSKDGTALREMIDNEAA</sequence>
<comment type="subcellular location">
    <subcellularLocation>
        <location evidence="1">Cell membrane</location>
        <topology evidence="1">Multi-pass membrane protein</topology>
    </subcellularLocation>
</comment>
<dbReference type="EMBL" id="PHIG01000011">
    <property type="protein sequence ID" value="PJK31054.1"/>
    <property type="molecule type" value="Genomic_DNA"/>
</dbReference>
<dbReference type="Proteomes" id="UP000229498">
    <property type="component" value="Unassembled WGS sequence"/>
</dbReference>
<dbReference type="CDD" id="cd07346">
    <property type="entry name" value="ABC_6TM_exporters"/>
    <property type="match status" value="1"/>
</dbReference>
<comment type="caution">
    <text evidence="10">The sequence shown here is derived from an EMBL/GenBank/DDBJ whole genome shotgun (WGS) entry which is preliminary data.</text>
</comment>
<dbReference type="Gene3D" id="1.20.1560.10">
    <property type="entry name" value="ABC transporter type 1, transmembrane domain"/>
    <property type="match status" value="1"/>
</dbReference>
<dbReference type="InterPro" id="IPR003439">
    <property type="entry name" value="ABC_transporter-like_ATP-bd"/>
</dbReference>
<evidence type="ECO:0000256" key="4">
    <source>
        <dbReference type="ARBA" id="ARBA00022840"/>
    </source>
</evidence>
<dbReference type="InterPro" id="IPR011527">
    <property type="entry name" value="ABC1_TM_dom"/>
</dbReference>
<dbReference type="GO" id="GO:0005524">
    <property type="term" value="F:ATP binding"/>
    <property type="evidence" value="ECO:0007669"/>
    <property type="project" value="UniProtKB-KW"/>
</dbReference>
<protein>
    <submittedName>
        <fullName evidence="10">ABC transporter ATP-binding protein</fullName>
    </submittedName>
</protein>
<feature type="domain" description="ABC transporter" evidence="8">
    <location>
        <begin position="436"/>
        <end position="967"/>
    </location>
</feature>
<organism evidence="10 11">
    <name type="scientific">Minwuia thermotolerans</name>
    <dbReference type="NCBI Taxonomy" id="2056226"/>
    <lineage>
        <taxon>Bacteria</taxon>
        <taxon>Pseudomonadati</taxon>
        <taxon>Pseudomonadota</taxon>
        <taxon>Alphaproteobacteria</taxon>
        <taxon>Minwuiales</taxon>
        <taxon>Minwuiaceae</taxon>
        <taxon>Minwuia</taxon>
    </lineage>
</organism>
<dbReference type="AlphaFoldDB" id="A0A2M9G5S5"/>
<dbReference type="Gene3D" id="3.40.50.300">
    <property type="entry name" value="P-loop containing nucleotide triphosphate hydrolases"/>
    <property type="match status" value="2"/>
</dbReference>
<evidence type="ECO:0000313" key="10">
    <source>
        <dbReference type="EMBL" id="PJK31054.1"/>
    </source>
</evidence>
<reference evidence="10 11" key="1">
    <citation type="submission" date="2017-11" db="EMBL/GenBank/DDBJ databases">
        <title>Draft genome sequence of Rhizobiales bacterium SY3-13.</title>
        <authorList>
            <person name="Sun C."/>
        </authorList>
    </citation>
    <scope>NUCLEOTIDE SEQUENCE [LARGE SCALE GENOMIC DNA]</scope>
    <source>
        <strain evidence="10 11">SY3-13</strain>
    </source>
</reference>
<dbReference type="GO" id="GO:0015421">
    <property type="term" value="F:ABC-type oligopeptide transporter activity"/>
    <property type="evidence" value="ECO:0007669"/>
    <property type="project" value="TreeGrafter"/>
</dbReference>
<evidence type="ECO:0000256" key="3">
    <source>
        <dbReference type="ARBA" id="ARBA00022741"/>
    </source>
</evidence>
<dbReference type="GO" id="GO:0005886">
    <property type="term" value="C:plasma membrane"/>
    <property type="evidence" value="ECO:0007669"/>
    <property type="project" value="UniProtKB-SubCell"/>
</dbReference>
<dbReference type="InterPro" id="IPR039421">
    <property type="entry name" value="Type_1_exporter"/>
</dbReference>
<feature type="domain" description="ABC transmembrane type-1" evidence="9">
    <location>
        <begin position="80"/>
        <end position="379"/>
    </location>
</feature>
<keyword evidence="11" id="KW-1185">Reference proteome</keyword>
<evidence type="ECO:0000313" key="11">
    <source>
        <dbReference type="Proteomes" id="UP000229498"/>
    </source>
</evidence>
<keyword evidence="6 7" id="KW-0472">Membrane</keyword>
<gene>
    <name evidence="10" type="ORF">CVT23_04120</name>
</gene>
<name>A0A2M9G5S5_9PROT</name>
<dbReference type="InterPro" id="IPR003593">
    <property type="entry name" value="AAA+_ATPase"/>
</dbReference>
<proteinExistence type="predicted"/>
<dbReference type="PROSITE" id="PS50893">
    <property type="entry name" value="ABC_TRANSPORTER_2"/>
    <property type="match status" value="1"/>
</dbReference>
<keyword evidence="4 10" id="KW-0067">ATP-binding</keyword>
<evidence type="ECO:0000256" key="2">
    <source>
        <dbReference type="ARBA" id="ARBA00022692"/>
    </source>
</evidence>
<feature type="transmembrane region" description="Helical" evidence="7">
    <location>
        <begin position="80"/>
        <end position="100"/>
    </location>
</feature>